<sequence length="208" mass="24127">MDWVQQYQLLSQREREEFARIVNRLLTTTFLVKGQEASRRDFYFVERNEPVIAGYLGLMGWSLVVDRTYGVVQAINRQGGSRLSLRMMESVLLLLLRLLYEERRKQLTITDEVVCRVQDLHDKALTLRIRERGVIEKKHLRDAFALFRRYSLVELIDEDITDPACRFKLFPSILFAVRAEGLQEIQDRLEAYGGGGEELEVADGDQAG</sequence>
<proteinExistence type="predicted"/>
<dbReference type="InterPro" id="IPR025449">
    <property type="entry name" value="JetB"/>
</dbReference>
<dbReference type="Pfam" id="PF13835">
    <property type="entry name" value="DUF4194"/>
    <property type="match status" value="1"/>
</dbReference>
<dbReference type="Proteomes" id="UP001519289">
    <property type="component" value="Unassembled WGS sequence"/>
</dbReference>
<gene>
    <name evidence="1" type="ORF">J2Z79_002506</name>
</gene>
<organism evidence="1 2">
    <name type="scientific">Symbiobacterium terraclitae</name>
    <dbReference type="NCBI Taxonomy" id="557451"/>
    <lineage>
        <taxon>Bacteria</taxon>
        <taxon>Bacillati</taxon>
        <taxon>Bacillota</taxon>
        <taxon>Clostridia</taxon>
        <taxon>Eubacteriales</taxon>
        <taxon>Symbiobacteriaceae</taxon>
        <taxon>Symbiobacterium</taxon>
    </lineage>
</organism>
<protein>
    <recommendedName>
        <fullName evidence="3">DUF4194 domain-containing protein</fullName>
    </recommendedName>
</protein>
<name>A0ABS4JU79_9FIRM</name>
<keyword evidence="2" id="KW-1185">Reference proteome</keyword>
<dbReference type="RefSeq" id="WP_209467209.1">
    <property type="nucleotide sequence ID" value="NZ_JAGGLG010000022.1"/>
</dbReference>
<evidence type="ECO:0008006" key="3">
    <source>
        <dbReference type="Google" id="ProtNLM"/>
    </source>
</evidence>
<comment type="caution">
    <text evidence="1">The sequence shown here is derived from an EMBL/GenBank/DDBJ whole genome shotgun (WGS) entry which is preliminary data.</text>
</comment>
<reference evidence="1 2" key="1">
    <citation type="submission" date="2021-03" db="EMBL/GenBank/DDBJ databases">
        <title>Genomic Encyclopedia of Type Strains, Phase IV (KMG-IV): sequencing the most valuable type-strain genomes for metagenomic binning, comparative biology and taxonomic classification.</title>
        <authorList>
            <person name="Goeker M."/>
        </authorList>
    </citation>
    <scope>NUCLEOTIDE SEQUENCE [LARGE SCALE GENOMIC DNA]</scope>
    <source>
        <strain evidence="1 2">DSM 27138</strain>
    </source>
</reference>
<evidence type="ECO:0000313" key="2">
    <source>
        <dbReference type="Proteomes" id="UP001519289"/>
    </source>
</evidence>
<evidence type="ECO:0000313" key="1">
    <source>
        <dbReference type="EMBL" id="MBP2019089.1"/>
    </source>
</evidence>
<accession>A0ABS4JU79</accession>
<dbReference type="EMBL" id="JAGGLG010000022">
    <property type="protein sequence ID" value="MBP2019089.1"/>
    <property type="molecule type" value="Genomic_DNA"/>
</dbReference>